<name>A0ABX0I393_9BURK</name>
<sequence>MRSPPVRRRLLLGLGLWAVLGWLGLGAAPARAQGVELIQLQSGRSDGALTLEFAARVTLPKAVEDAMARGVPVYFVAQATLRRDRWYWRDERVARVSRSWRVVYQPLTSSWRVGLGGLNQTYATLAEAMAAVTRSAGWRIAELSQLEPGKDYYIEFSWRLDTSQLPSPMQIGLGGQADWAIGAERELPVELP</sequence>
<proteinExistence type="predicted"/>
<dbReference type="PROSITE" id="PS51318">
    <property type="entry name" value="TAT"/>
    <property type="match status" value="1"/>
</dbReference>
<dbReference type="Proteomes" id="UP000802098">
    <property type="component" value="Unassembled WGS sequence"/>
</dbReference>
<keyword evidence="2" id="KW-1185">Reference proteome</keyword>
<dbReference type="Pfam" id="PF14334">
    <property type="entry name" value="DUF4390"/>
    <property type="match status" value="1"/>
</dbReference>
<accession>A0ABX0I393</accession>
<protein>
    <submittedName>
        <fullName evidence="1">DUF4390 domain-containing protein</fullName>
    </submittedName>
</protein>
<gene>
    <name evidence="1" type="ORF">G7087_16880</name>
</gene>
<organism evidence="1 2">
    <name type="scientific">Rubrivivax benzoatilyticus</name>
    <dbReference type="NCBI Taxonomy" id="316997"/>
    <lineage>
        <taxon>Bacteria</taxon>
        <taxon>Pseudomonadati</taxon>
        <taxon>Pseudomonadota</taxon>
        <taxon>Betaproteobacteria</taxon>
        <taxon>Burkholderiales</taxon>
        <taxon>Sphaerotilaceae</taxon>
        <taxon>Rubrivivax</taxon>
    </lineage>
</organism>
<evidence type="ECO:0000313" key="2">
    <source>
        <dbReference type="Proteomes" id="UP000802098"/>
    </source>
</evidence>
<dbReference type="InterPro" id="IPR006311">
    <property type="entry name" value="TAT_signal"/>
</dbReference>
<dbReference type="InterPro" id="IPR025500">
    <property type="entry name" value="DUF4390"/>
</dbReference>
<reference evidence="1 2" key="1">
    <citation type="submission" date="2020-03" db="EMBL/GenBank/DDBJ databases">
        <title>Rubrivivax benzoatilyticus JA2 (sequenced after 10 years sub-culturing).</title>
        <authorList>
            <person name="Gupta D."/>
            <person name="Chintalapati S."/>
            <person name="Chintalapati V.R."/>
        </authorList>
    </citation>
    <scope>NUCLEOTIDE SEQUENCE [LARGE SCALE GENOMIC DNA]</scope>
    <source>
        <strain evidence="1 2">JA2-Mal</strain>
    </source>
</reference>
<evidence type="ECO:0000313" key="1">
    <source>
        <dbReference type="EMBL" id="NHL00060.1"/>
    </source>
</evidence>
<comment type="caution">
    <text evidence="1">The sequence shown here is derived from an EMBL/GenBank/DDBJ whole genome shotgun (WGS) entry which is preliminary data.</text>
</comment>
<dbReference type="EMBL" id="JAAOCD010000010">
    <property type="protein sequence ID" value="NHL00060.1"/>
    <property type="molecule type" value="Genomic_DNA"/>
</dbReference>
<dbReference type="RefSeq" id="WP_009855748.1">
    <property type="nucleotide sequence ID" value="NZ_JAAOCD010000010.1"/>
</dbReference>